<reference evidence="1" key="1">
    <citation type="submission" date="2019-05" db="EMBL/GenBank/DDBJ databases">
        <title>Whole genome sequencing of Pseudanabaena catenata USMAC16.</title>
        <authorList>
            <person name="Khan Z."/>
            <person name="Omar W.M."/>
            <person name="Convey P."/>
            <person name="Merican F."/>
            <person name="Najimudin N."/>
        </authorList>
    </citation>
    <scope>NUCLEOTIDE SEQUENCE</scope>
    <source>
        <strain evidence="1">USMAC16</strain>
    </source>
</reference>
<evidence type="ECO:0000313" key="1">
    <source>
        <dbReference type="EMBL" id="MDG3493058.1"/>
    </source>
</evidence>
<sequence length="42" mass="4845">MFSTNAIIRVRLSLMRGDRIVDLAIGDIKYNHDKRMIIALDV</sequence>
<evidence type="ECO:0000313" key="2">
    <source>
        <dbReference type="Proteomes" id="UP001152872"/>
    </source>
</evidence>
<comment type="caution">
    <text evidence="1">The sequence shown here is derived from an EMBL/GenBank/DDBJ whole genome shotgun (WGS) entry which is preliminary data.</text>
</comment>
<gene>
    <name evidence="1" type="ORF">FEV09_00640</name>
</gene>
<name>A0A9X4M3I4_9CYAN</name>
<keyword evidence="2" id="KW-1185">Reference proteome</keyword>
<proteinExistence type="predicted"/>
<dbReference type="Proteomes" id="UP001152872">
    <property type="component" value="Unassembled WGS sequence"/>
</dbReference>
<protein>
    <submittedName>
        <fullName evidence="1">Uncharacterized protein</fullName>
    </submittedName>
</protein>
<dbReference type="EMBL" id="VBTY01000003">
    <property type="protein sequence ID" value="MDG3493058.1"/>
    <property type="molecule type" value="Genomic_DNA"/>
</dbReference>
<dbReference type="AlphaFoldDB" id="A0A9X4M3I4"/>
<organism evidence="1 2">
    <name type="scientific">Pseudanabaena catenata USMAC16</name>
    <dbReference type="NCBI Taxonomy" id="1855837"/>
    <lineage>
        <taxon>Bacteria</taxon>
        <taxon>Bacillati</taxon>
        <taxon>Cyanobacteriota</taxon>
        <taxon>Cyanophyceae</taxon>
        <taxon>Pseudanabaenales</taxon>
        <taxon>Pseudanabaenaceae</taxon>
        <taxon>Pseudanabaena</taxon>
    </lineage>
</organism>
<dbReference type="RefSeq" id="WP_277909170.1">
    <property type="nucleotide sequence ID" value="NZ_VBTY01000003.1"/>
</dbReference>
<accession>A0A9X4M3I4</accession>